<sequence length="177" mass="19200">MSLQRAVNLYGACALVADDAVRRAWQSALPGKSDSLVSALVALATFGDLFVDELSRTLFLSHSGATRLVNRLQEAGWATRHAGDDDADRRRVLVSLTPEGQQVVGDVLTARQKALAELLEPLSPQQREQLSGILETILHVHGSDGRSLHTTCRMCDHRVCVPCPTLEAHRAATEPEA</sequence>
<evidence type="ECO:0000313" key="3">
    <source>
        <dbReference type="Proteomes" id="UP001499843"/>
    </source>
</evidence>
<keyword evidence="3" id="KW-1185">Reference proteome</keyword>
<dbReference type="SMART" id="SM00347">
    <property type="entry name" value="HTH_MARR"/>
    <property type="match status" value="1"/>
</dbReference>
<dbReference type="PANTHER" id="PTHR33164:SF57">
    <property type="entry name" value="MARR-FAMILY TRANSCRIPTIONAL REGULATOR"/>
    <property type="match status" value="1"/>
</dbReference>
<organism evidence="2 3">
    <name type="scientific">Nonomuraea monospora</name>
    <dbReference type="NCBI Taxonomy" id="568818"/>
    <lineage>
        <taxon>Bacteria</taxon>
        <taxon>Bacillati</taxon>
        <taxon>Actinomycetota</taxon>
        <taxon>Actinomycetes</taxon>
        <taxon>Streptosporangiales</taxon>
        <taxon>Streptosporangiaceae</taxon>
        <taxon>Nonomuraea</taxon>
    </lineage>
</organism>
<reference evidence="2 3" key="1">
    <citation type="journal article" date="2019" name="Int. J. Syst. Evol. Microbiol.">
        <title>The Global Catalogue of Microorganisms (GCM) 10K type strain sequencing project: providing services to taxonomists for standard genome sequencing and annotation.</title>
        <authorList>
            <consortium name="The Broad Institute Genomics Platform"/>
            <consortium name="The Broad Institute Genome Sequencing Center for Infectious Disease"/>
            <person name="Wu L."/>
            <person name="Ma J."/>
        </authorList>
    </citation>
    <scope>NUCLEOTIDE SEQUENCE [LARGE SCALE GENOMIC DNA]</scope>
    <source>
        <strain evidence="2 3">JCM 16114</strain>
    </source>
</reference>
<feature type="domain" description="HTH marR-type" evidence="1">
    <location>
        <begin position="1"/>
        <end position="139"/>
    </location>
</feature>
<dbReference type="InterPro" id="IPR039422">
    <property type="entry name" value="MarR/SlyA-like"/>
</dbReference>
<comment type="caution">
    <text evidence="2">The sequence shown here is derived from an EMBL/GenBank/DDBJ whole genome shotgun (WGS) entry which is preliminary data.</text>
</comment>
<protein>
    <recommendedName>
        <fullName evidence="1">HTH marR-type domain-containing protein</fullName>
    </recommendedName>
</protein>
<dbReference type="PROSITE" id="PS50995">
    <property type="entry name" value="HTH_MARR_2"/>
    <property type="match status" value="1"/>
</dbReference>
<accession>A0ABN3CS14</accession>
<dbReference type="RefSeq" id="WP_344486032.1">
    <property type="nucleotide sequence ID" value="NZ_BAAAQX010000024.1"/>
</dbReference>
<dbReference type="Pfam" id="PF12802">
    <property type="entry name" value="MarR_2"/>
    <property type="match status" value="1"/>
</dbReference>
<dbReference type="PANTHER" id="PTHR33164">
    <property type="entry name" value="TRANSCRIPTIONAL REGULATOR, MARR FAMILY"/>
    <property type="match status" value="1"/>
</dbReference>
<dbReference type="EMBL" id="BAAAQX010000024">
    <property type="protein sequence ID" value="GAA2212128.1"/>
    <property type="molecule type" value="Genomic_DNA"/>
</dbReference>
<dbReference type="Gene3D" id="1.10.10.10">
    <property type="entry name" value="Winged helix-like DNA-binding domain superfamily/Winged helix DNA-binding domain"/>
    <property type="match status" value="1"/>
</dbReference>
<dbReference type="Proteomes" id="UP001499843">
    <property type="component" value="Unassembled WGS sequence"/>
</dbReference>
<dbReference type="InterPro" id="IPR036390">
    <property type="entry name" value="WH_DNA-bd_sf"/>
</dbReference>
<dbReference type="SUPFAM" id="SSF46785">
    <property type="entry name" value="Winged helix' DNA-binding domain"/>
    <property type="match status" value="1"/>
</dbReference>
<dbReference type="InterPro" id="IPR036388">
    <property type="entry name" value="WH-like_DNA-bd_sf"/>
</dbReference>
<gene>
    <name evidence="2" type="ORF">GCM10009850_075900</name>
</gene>
<evidence type="ECO:0000313" key="2">
    <source>
        <dbReference type="EMBL" id="GAA2212128.1"/>
    </source>
</evidence>
<dbReference type="InterPro" id="IPR000835">
    <property type="entry name" value="HTH_MarR-typ"/>
</dbReference>
<evidence type="ECO:0000259" key="1">
    <source>
        <dbReference type="PROSITE" id="PS50995"/>
    </source>
</evidence>
<name>A0ABN3CS14_9ACTN</name>
<proteinExistence type="predicted"/>